<dbReference type="GeneID" id="87923724"/>
<sequence length="391" mass="45005">MHTIYENAYLTLAATASSHGNGGCYRSTPQEAYERKFIYGTPQFESQGSTVYVREAIPHFDNRNSYEVRNREFPLLERAWVYQEQVLSSRMLHFCSFELLFECKEDADCQCEEGSMFHQTNKVRIYRTLQATNRKASMVWSWPELVENYTALKMTYDKDRLPALSSIARKIAQLSPGDCYLAGMWKSTLLESLLWFIVYDEVQRHRPAEPRAPSWSWASAFGSLSWKFCKIASWELEQNVVPDTGTESHAKILKAECHPVDGDPFGCIDSGVITLSGKVTPCVLTWTTSPEVDPQRPEWKIAAFDNMPFNKDDEPHHYVFGADYLFNLDAPGCLDIFCLWLCRRGDTWRGLVLQKVRDNTFERIGCFVVELDDNCVPWDIIEVIDFIADII</sequence>
<dbReference type="PANTHER" id="PTHR33112:SF9">
    <property type="entry name" value="HETEROKARYON INCOMPATIBILITY DOMAIN-CONTAINING PROTEIN"/>
    <property type="match status" value="1"/>
</dbReference>
<evidence type="ECO:0000313" key="3">
    <source>
        <dbReference type="Proteomes" id="UP001273209"/>
    </source>
</evidence>
<evidence type="ECO:0000259" key="1">
    <source>
        <dbReference type="Pfam" id="PF06985"/>
    </source>
</evidence>
<dbReference type="PANTHER" id="PTHR33112">
    <property type="entry name" value="DOMAIN PROTEIN, PUTATIVE-RELATED"/>
    <property type="match status" value="1"/>
</dbReference>
<dbReference type="Pfam" id="PF06985">
    <property type="entry name" value="HET"/>
    <property type="match status" value="1"/>
</dbReference>
<reference evidence="2" key="1">
    <citation type="submission" date="2023-11" db="EMBL/GenBank/DDBJ databases">
        <title>The genome sequences of three competitors of mushroom-forming fungi.</title>
        <authorList>
            <person name="Beijen E."/>
            <person name="Ohm R.A."/>
        </authorList>
    </citation>
    <scope>NUCLEOTIDE SEQUENCE</scope>
    <source>
        <strain evidence="2">CBS 100526</strain>
    </source>
</reference>
<dbReference type="Proteomes" id="UP001273209">
    <property type="component" value="Unassembled WGS sequence"/>
</dbReference>
<organism evidence="2 3">
    <name type="scientific">Trichoderma aggressivum f. europaeum</name>
    <dbReference type="NCBI Taxonomy" id="173218"/>
    <lineage>
        <taxon>Eukaryota</taxon>
        <taxon>Fungi</taxon>
        <taxon>Dikarya</taxon>
        <taxon>Ascomycota</taxon>
        <taxon>Pezizomycotina</taxon>
        <taxon>Sordariomycetes</taxon>
        <taxon>Hypocreomycetidae</taxon>
        <taxon>Hypocreales</taxon>
        <taxon>Hypocreaceae</taxon>
        <taxon>Trichoderma</taxon>
    </lineage>
</organism>
<keyword evidence="3" id="KW-1185">Reference proteome</keyword>
<dbReference type="EMBL" id="JAWRVG010000002">
    <property type="protein sequence ID" value="KAK4084412.1"/>
    <property type="molecule type" value="Genomic_DNA"/>
</dbReference>
<dbReference type="InterPro" id="IPR010730">
    <property type="entry name" value="HET"/>
</dbReference>
<feature type="domain" description="Heterokaryon incompatibility" evidence="1">
    <location>
        <begin position="1"/>
        <end position="84"/>
    </location>
</feature>
<dbReference type="RefSeq" id="XP_062760116.1">
    <property type="nucleotide sequence ID" value="XM_062902406.1"/>
</dbReference>
<proteinExistence type="predicted"/>
<name>A0AAE1M9I5_9HYPO</name>
<evidence type="ECO:0000313" key="2">
    <source>
        <dbReference type="EMBL" id="KAK4084412.1"/>
    </source>
</evidence>
<dbReference type="AlphaFoldDB" id="A0AAE1M9I5"/>
<protein>
    <recommendedName>
        <fullName evidence="1">Heterokaryon incompatibility domain-containing protein</fullName>
    </recommendedName>
</protein>
<accession>A0AAE1M9I5</accession>
<gene>
    <name evidence="2" type="ORF">Triagg1_892</name>
</gene>
<comment type="caution">
    <text evidence="2">The sequence shown here is derived from an EMBL/GenBank/DDBJ whole genome shotgun (WGS) entry which is preliminary data.</text>
</comment>